<dbReference type="Proteomes" id="UP000479190">
    <property type="component" value="Unassembled WGS sequence"/>
</dbReference>
<feature type="region of interest" description="Disordered" evidence="1">
    <location>
        <begin position="56"/>
        <end position="81"/>
    </location>
</feature>
<protein>
    <submittedName>
        <fullName evidence="2">Uncharacterized protein</fullName>
    </submittedName>
</protein>
<keyword evidence="3" id="KW-1185">Reference proteome</keyword>
<gene>
    <name evidence="2" type="ORF">TBRA_LOCUS10451</name>
</gene>
<reference evidence="2 3" key="1">
    <citation type="submission" date="2020-02" db="EMBL/GenBank/DDBJ databases">
        <authorList>
            <person name="Ferguson B K."/>
        </authorList>
    </citation>
    <scope>NUCLEOTIDE SEQUENCE [LARGE SCALE GENOMIC DNA]</scope>
</reference>
<name>A0A6H5IKC8_9HYME</name>
<accession>A0A6H5IKC8</accession>
<proteinExistence type="predicted"/>
<dbReference type="EMBL" id="CADCXV010000920">
    <property type="protein sequence ID" value="CAB0038679.1"/>
    <property type="molecule type" value="Genomic_DNA"/>
</dbReference>
<sequence length="221" mass="24696">MYYARTTRSTNLYIGRTLAHRELCPHFIHLWRRFSSYYPVAPAARTRRTVGAAPLEPDGRVVRHPRGGVAKSNPHLGPPWPMSRESGTQRYGGATIDAPVSMPRNWLTPLHARYAHGQLNSFSDLYCYSLAKLFVSNSLLLCTGKTEVYGLTPYAHTDSHGQNGSLRVDFMPTRTRTGKTEVYGLTLYAHTDSHGQNGSLRIDFYAHPDSNRTGKTGSLTD</sequence>
<evidence type="ECO:0000313" key="2">
    <source>
        <dbReference type="EMBL" id="CAB0038679.1"/>
    </source>
</evidence>
<organism evidence="2 3">
    <name type="scientific">Trichogramma brassicae</name>
    <dbReference type="NCBI Taxonomy" id="86971"/>
    <lineage>
        <taxon>Eukaryota</taxon>
        <taxon>Metazoa</taxon>
        <taxon>Ecdysozoa</taxon>
        <taxon>Arthropoda</taxon>
        <taxon>Hexapoda</taxon>
        <taxon>Insecta</taxon>
        <taxon>Pterygota</taxon>
        <taxon>Neoptera</taxon>
        <taxon>Endopterygota</taxon>
        <taxon>Hymenoptera</taxon>
        <taxon>Apocrita</taxon>
        <taxon>Proctotrupomorpha</taxon>
        <taxon>Chalcidoidea</taxon>
        <taxon>Trichogrammatidae</taxon>
        <taxon>Trichogramma</taxon>
    </lineage>
</organism>
<evidence type="ECO:0000313" key="3">
    <source>
        <dbReference type="Proteomes" id="UP000479190"/>
    </source>
</evidence>
<evidence type="ECO:0000256" key="1">
    <source>
        <dbReference type="SAM" id="MobiDB-lite"/>
    </source>
</evidence>
<dbReference type="AlphaFoldDB" id="A0A6H5IKC8"/>